<reference evidence="2 3" key="1">
    <citation type="submission" date="2024-04" db="EMBL/GenBank/DDBJ databases">
        <authorList>
            <consortium name="Molecular Ecology Group"/>
        </authorList>
    </citation>
    <scope>NUCLEOTIDE SEQUENCE [LARGE SCALE GENOMIC DNA]</scope>
</reference>
<keyword evidence="1" id="KW-0732">Signal</keyword>
<protein>
    <recommendedName>
        <fullName evidence="4">Secreted protein</fullName>
    </recommendedName>
</protein>
<evidence type="ECO:0008006" key="4">
    <source>
        <dbReference type="Google" id="ProtNLM"/>
    </source>
</evidence>
<dbReference type="EMBL" id="OZ034824">
    <property type="protein sequence ID" value="CAL1673274.1"/>
    <property type="molecule type" value="Genomic_DNA"/>
</dbReference>
<evidence type="ECO:0000256" key="1">
    <source>
        <dbReference type="SAM" id="SignalP"/>
    </source>
</evidence>
<feature type="signal peptide" evidence="1">
    <location>
        <begin position="1"/>
        <end position="31"/>
    </location>
</feature>
<evidence type="ECO:0000313" key="2">
    <source>
        <dbReference type="EMBL" id="CAL1673274.1"/>
    </source>
</evidence>
<dbReference type="AlphaFoldDB" id="A0AAV2N0X3"/>
<feature type="chain" id="PRO_5043618073" description="Secreted protein" evidence="1">
    <location>
        <begin position="32"/>
        <end position="96"/>
    </location>
</feature>
<accession>A0AAV2N0X3</accession>
<organism evidence="2 3">
    <name type="scientific">Lasius platythorax</name>
    <dbReference type="NCBI Taxonomy" id="488582"/>
    <lineage>
        <taxon>Eukaryota</taxon>
        <taxon>Metazoa</taxon>
        <taxon>Ecdysozoa</taxon>
        <taxon>Arthropoda</taxon>
        <taxon>Hexapoda</taxon>
        <taxon>Insecta</taxon>
        <taxon>Pterygota</taxon>
        <taxon>Neoptera</taxon>
        <taxon>Endopterygota</taxon>
        <taxon>Hymenoptera</taxon>
        <taxon>Apocrita</taxon>
        <taxon>Aculeata</taxon>
        <taxon>Formicoidea</taxon>
        <taxon>Formicidae</taxon>
        <taxon>Formicinae</taxon>
        <taxon>Lasius</taxon>
        <taxon>Lasius</taxon>
    </lineage>
</organism>
<gene>
    <name evidence="2" type="ORF">LPLAT_LOCUS201</name>
</gene>
<keyword evidence="3" id="KW-1185">Reference proteome</keyword>
<dbReference type="Proteomes" id="UP001497644">
    <property type="component" value="Chromosome 1"/>
</dbReference>
<proteinExistence type="predicted"/>
<evidence type="ECO:0000313" key="3">
    <source>
        <dbReference type="Proteomes" id="UP001497644"/>
    </source>
</evidence>
<sequence length="96" mass="10777">MRHATRFPGKTRLAFPIIRVALNLIRSSAHADDIVKTTDESGKPIHRWIKERSSPAIKSCLKLNETVNELSTTVVALKIIGVISRIVVHHDNGRSW</sequence>
<name>A0AAV2N0X3_9HYME</name>